<protein>
    <recommendedName>
        <fullName evidence="1">Acyclic terpene utilisation N-terminal domain-containing protein</fullName>
    </recommendedName>
</protein>
<keyword evidence="3" id="KW-1185">Reference proteome</keyword>
<accession>A0A251VQQ5</accession>
<feature type="domain" description="Acyclic terpene utilisation N-terminal" evidence="1">
    <location>
        <begin position="56"/>
        <end position="128"/>
    </location>
</feature>
<dbReference type="EMBL" id="CM007890">
    <property type="protein sequence ID" value="OTG37699.1"/>
    <property type="molecule type" value="Genomic_DNA"/>
</dbReference>
<organism evidence="2 3">
    <name type="scientific">Helianthus annuus</name>
    <name type="common">Common sunflower</name>
    <dbReference type="NCBI Taxonomy" id="4232"/>
    <lineage>
        <taxon>Eukaryota</taxon>
        <taxon>Viridiplantae</taxon>
        <taxon>Streptophyta</taxon>
        <taxon>Embryophyta</taxon>
        <taxon>Tracheophyta</taxon>
        <taxon>Spermatophyta</taxon>
        <taxon>Magnoliopsida</taxon>
        <taxon>eudicotyledons</taxon>
        <taxon>Gunneridae</taxon>
        <taxon>Pentapetalae</taxon>
        <taxon>asterids</taxon>
        <taxon>campanulids</taxon>
        <taxon>Asterales</taxon>
        <taxon>Asteraceae</taxon>
        <taxon>Asteroideae</taxon>
        <taxon>Heliantheae alliance</taxon>
        <taxon>Heliantheae</taxon>
        <taxon>Helianthus</taxon>
    </lineage>
</organism>
<feature type="domain" description="Acyclic terpene utilisation N-terminal" evidence="1">
    <location>
        <begin position="170"/>
        <end position="232"/>
    </location>
</feature>
<proteinExistence type="predicted"/>
<name>A0A251VQQ5_HELAN</name>
<reference evidence="3" key="1">
    <citation type="journal article" date="2017" name="Nature">
        <title>The sunflower genome provides insights into oil metabolism, flowering and Asterid evolution.</title>
        <authorList>
            <person name="Badouin H."/>
            <person name="Gouzy J."/>
            <person name="Grassa C.J."/>
            <person name="Murat F."/>
            <person name="Staton S.E."/>
            <person name="Cottret L."/>
            <person name="Lelandais-Briere C."/>
            <person name="Owens G.L."/>
            <person name="Carrere S."/>
            <person name="Mayjonade B."/>
            <person name="Legrand L."/>
            <person name="Gill N."/>
            <person name="Kane N.C."/>
            <person name="Bowers J.E."/>
            <person name="Hubner S."/>
            <person name="Bellec A."/>
            <person name="Berard A."/>
            <person name="Berges H."/>
            <person name="Blanchet N."/>
            <person name="Boniface M.C."/>
            <person name="Brunel D."/>
            <person name="Catrice O."/>
            <person name="Chaidir N."/>
            <person name="Claudel C."/>
            <person name="Donnadieu C."/>
            <person name="Faraut T."/>
            <person name="Fievet G."/>
            <person name="Helmstetter N."/>
            <person name="King M."/>
            <person name="Knapp S.J."/>
            <person name="Lai Z."/>
            <person name="Le Paslier M.C."/>
            <person name="Lippi Y."/>
            <person name="Lorenzon L."/>
            <person name="Mandel J.R."/>
            <person name="Marage G."/>
            <person name="Marchand G."/>
            <person name="Marquand E."/>
            <person name="Bret-Mestries E."/>
            <person name="Morien E."/>
            <person name="Nambeesan S."/>
            <person name="Nguyen T."/>
            <person name="Pegot-Espagnet P."/>
            <person name="Pouilly N."/>
            <person name="Raftis F."/>
            <person name="Sallet E."/>
            <person name="Schiex T."/>
            <person name="Thomas J."/>
            <person name="Vandecasteele C."/>
            <person name="Vares D."/>
            <person name="Vear F."/>
            <person name="Vautrin S."/>
            <person name="Crespi M."/>
            <person name="Mangin B."/>
            <person name="Burke J.M."/>
            <person name="Salse J."/>
            <person name="Munos S."/>
            <person name="Vincourt P."/>
            <person name="Rieseberg L.H."/>
            <person name="Langlade N.B."/>
        </authorList>
    </citation>
    <scope>NUCLEOTIDE SEQUENCE [LARGE SCALE GENOMIC DNA]</scope>
    <source>
        <strain evidence="3">cv. SF193</strain>
    </source>
</reference>
<evidence type="ECO:0000313" key="2">
    <source>
        <dbReference type="EMBL" id="OTG37699.1"/>
    </source>
</evidence>
<dbReference type="PANTHER" id="PTHR47472:SF1">
    <property type="entry name" value="DUF1446-DOMAIN-CONTAINING PROTEIN"/>
    <property type="match status" value="1"/>
</dbReference>
<evidence type="ECO:0000259" key="1">
    <source>
        <dbReference type="Pfam" id="PF07287"/>
    </source>
</evidence>
<dbReference type="Proteomes" id="UP000215914">
    <property type="component" value="Chromosome 1"/>
</dbReference>
<dbReference type="PANTHER" id="PTHR47472">
    <property type="entry name" value="PROPIONYL-COA CARBOXYLASE"/>
    <property type="match status" value="1"/>
</dbReference>
<sequence length="245" mass="26963">MDSRHCLTDALRLSYRRTTRQPSSLLESSLLHSLLQPWAASGDPYFSVGRSNYLGGDKPLAALKLLQKVDDLNYLVLECLAERTLADRYQEMLSGGEGFDPRISEWIQLLLPLAVEKGVCTITNMGAKKDLEIASGLGIKITVGVAHQFDSAKAGLCSNLRNLNDGQLLLKYNPDVVFTSWVADASLFLAPMVYELGWNWDDFSLLAQGSLAGHLLECGCQLTGGYFMHPGQCGSHEAPKRKRKS</sequence>
<evidence type="ECO:0000313" key="3">
    <source>
        <dbReference type="Proteomes" id="UP000215914"/>
    </source>
</evidence>
<gene>
    <name evidence="2" type="ORF">HannXRQ_Chr01g0021681</name>
</gene>
<dbReference type="STRING" id="4232.A0A251VQQ5"/>
<dbReference type="AlphaFoldDB" id="A0A251VQQ5"/>
<dbReference type="Pfam" id="PF07287">
    <property type="entry name" value="AtuA"/>
    <property type="match status" value="2"/>
</dbReference>
<dbReference type="InterPro" id="IPR010839">
    <property type="entry name" value="AtuA_N"/>
</dbReference>
<dbReference type="InParanoid" id="A0A251VQQ5"/>